<keyword evidence="3" id="KW-0804">Transcription</keyword>
<keyword evidence="6" id="KW-1185">Reference proteome</keyword>
<dbReference type="Proteomes" id="UP001206895">
    <property type="component" value="Unassembled WGS sequence"/>
</dbReference>
<keyword evidence="2" id="KW-0238">DNA-binding</keyword>
<dbReference type="InterPro" id="IPR000843">
    <property type="entry name" value="HTH_LacI"/>
</dbReference>
<dbReference type="PROSITE" id="PS00356">
    <property type="entry name" value="HTH_LACI_1"/>
    <property type="match status" value="1"/>
</dbReference>
<dbReference type="Gene3D" id="3.40.50.2300">
    <property type="match status" value="2"/>
</dbReference>
<evidence type="ECO:0000256" key="2">
    <source>
        <dbReference type="ARBA" id="ARBA00023125"/>
    </source>
</evidence>
<dbReference type="RefSeq" id="WP_253662437.1">
    <property type="nucleotide sequence ID" value="NZ_BAAAJQ010000001.1"/>
</dbReference>
<dbReference type="SUPFAM" id="SSF53822">
    <property type="entry name" value="Periplasmic binding protein-like I"/>
    <property type="match status" value="1"/>
</dbReference>
<evidence type="ECO:0000313" key="5">
    <source>
        <dbReference type="EMBL" id="MCP2177509.1"/>
    </source>
</evidence>
<dbReference type="PROSITE" id="PS50932">
    <property type="entry name" value="HTH_LACI_2"/>
    <property type="match status" value="1"/>
</dbReference>
<proteinExistence type="predicted"/>
<dbReference type="PANTHER" id="PTHR30146">
    <property type="entry name" value="LACI-RELATED TRANSCRIPTIONAL REPRESSOR"/>
    <property type="match status" value="1"/>
</dbReference>
<dbReference type="SMART" id="SM00354">
    <property type="entry name" value="HTH_LACI"/>
    <property type="match status" value="1"/>
</dbReference>
<dbReference type="SUPFAM" id="SSF47413">
    <property type="entry name" value="lambda repressor-like DNA-binding domains"/>
    <property type="match status" value="1"/>
</dbReference>
<dbReference type="InterPro" id="IPR010982">
    <property type="entry name" value="Lambda_DNA-bd_dom_sf"/>
</dbReference>
<feature type="domain" description="HTH lacI-type" evidence="4">
    <location>
        <begin position="7"/>
        <end position="57"/>
    </location>
</feature>
<name>A0ABT1HGX9_9NOCA</name>
<dbReference type="InterPro" id="IPR028082">
    <property type="entry name" value="Peripla_BP_I"/>
</dbReference>
<organism evidence="5 6">
    <name type="scientific">Williamsia maris</name>
    <dbReference type="NCBI Taxonomy" id="72806"/>
    <lineage>
        <taxon>Bacteria</taxon>
        <taxon>Bacillati</taxon>
        <taxon>Actinomycetota</taxon>
        <taxon>Actinomycetes</taxon>
        <taxon>Mycobacteriales</taxon>
        <taxon>Nocardiaceae</taxon>
        <taxon>Williamsia</taxon>
    </lineage>
</organism>
<dbReference type="Pfam" id="PF13407">
    <property type="entry name" value="Peripla_BP_4"/>
    <property type="match status" value="1"/>
</dbReference>
<sequence>MPHPYPIREIARQAGVSEATVDRVLHKRPGVRAGTVHQVEQAVTDLDRQRSQLRLSGRNFMVDVVMDTPRRFSTMVRRALERELPDLRPAAVRARFHLHDRWTIDEMVAQLDSISRKGSSGVLLKAPDVPEVAEAIDRLSAARIPVITIVTDVPVSTRIAYVGMDDRSAGATAAYLMHRLLRGSSAQILVLTSRDFFRNEEEREMGFRATTRQCDIDRRIVELSNTGGFDEASHHIVHRALRANPELRAAYSIGGGNAGIVRAFAEARRECEVFIGHDLGEENLALLRSGDLTAVLHHDLRTDMRNSVRAIMAFHGALPGPVRVERSTIDIITPYNVPG</sequence>
<evidence type="ECO:0000256" key="3">
    <source>
        <dbReference type="ARBA" id="ARBA00023163"/>
    </source>
</evidence>
<reference evidence="5 6" key="1">
    <citation type="submission" date="2022-06" db="EMBL/GenBank/DDBJ databases">
        <title>Genomic Encyclopedia of Archaeal and Bacterial Type Strains, Phase II (KMG-II): from individual species to whole genera.</title>
        <authorList>
            <person name="Goeker M."/>
        </authorList>
    </citation>
    <scope>NUCLEOTIDE SEQUENCE [LARGE SCALE GENOMIC DNA]</scope>
    <source>
        <strain evidence="5 6">DSM 44693</strain>
    </source>
</reference>
<dbReference type="Gene3D" id="1.10.260.40">
    <property type="entry name" value="lambda repressor-like DNA-binding domains"/>
    <property type="match status" value="1"/>
</dbReference>
<gene>
    <name evidence="5" type="ORF">LX13_003337</name>
</gene>
<comment type="caution">
    <text evidence="5">The sequence shown here is derived from an EMBL/GenBank/DDBJ whole genome shotgun (WGS) entry which is preliminary data.</text>
</comment>
<evidence type="ECO:0000313" key="6">
    <source>
        <dbReference type="Proteomes" id="UP001206895"/>
    </source>
</evidence>
<dbReference type="CDD" id="cd01392">
    <property type="entry name" value="HTH_LacI"/>
    <property type="match status" value="1"/>
</dbReference>
<protein>
    <submittedName>
        <fullName evidence="5">LacI family transcriptional regulator</fullName>
    </submittedName>
</protein>
<evidence type="ECO:0000259" key="4">
    <source>
        <dbReference type="PROSITE" id="PS50932"/>
    </source>
</evidence>
<dbReference type="EMBL" id="JAMTCJ010000003">
    <property type="protein sequence ID" value="MCP2177509.1"/>
    <property type="molecule type" value="Genomic_DNA"/>
</dbReference>
<keyword evidence="1" id="KW-0805">Transcription regulation</keyword>
<accession>A0ABT1HGX9</accession>
<dbReference type="Pfam" id="PF00356">
    <property type="entry name" value="LacI"/>
    <property type="match status" value="1"/>
</dbReference>
<dbReference type="CDD" id="cd06307">
    <property type="entry name" value="PBP1_sugar_binding"/>
    <property type="match status" value="1"/>
</dbReference>
<dbReference type="PANTHER" id="PTHR30146:SF152">
    <property type="entry name" value="TRANSCRIPTIONAL REGULATORY PROTEIN"/>
    <property type="match status" value="1"/>
</dbReference>
<dbReference type="InterPro" id="IPR025997">
    <property type="entry name" value="SBP_2_dom"/>
</dbReference>
<evidence type="ECO:0000256" key="1">
    <source>
        <dbReference type="ARBA" id="ARBA00023015"/>
    </source>
</evidence>